<reference evidence="2" key="1">
    <citation type="submission" date="2017-11" db="EMBL/GenBank/DDBJ databases">
        <authorList>
            <person name="Watanabe M."/>
            <person name="Kojima H."/>
        </authorList>
    </citation>
    <scope>NUCLEOTIDE SEQUENCE [LARGE SCALE GENOMIC DNA]</scope>
    <source>
        <strain evidence="2">Tokyo 01</strain>
    </source>
</reference>
<dbReference type="Pfam" id="PF02596">
    <property type="entry name" value="DUF169"/>
    <property type="match status" value="1"/>
</dbReference>
<reference evidence="2" key="2">
    <citation type="submission" date="2019-01" db="EMBL/GenBank/DDBJ databases">
        <title>Genome sequence of Desulfonema ishimotonii strain Tokyo 01.</title>
        <authorList>
            <person name="Fukui M."/>
        </authorList>
    </citation>
    <scope>NUCLEOTIDE SEQUENCE [LARGE SCALE GENOMIC DNA]</scope>
    <source>
        <strain evidence="2">Tokyo 01</strain>
    </source>
</reference>
<organism evidence="1 2">
    <name type="scientific">Desulfonema ishimotonii</name>
    <dbReference type="NCBI Taxonomy" id="45657"/>
    <lineage>
        <taxon>Bacteria</taxon>
        <taxon>Pseudomonadati</taxon>
        <taxon>Thermodesulfobacteriota</taxon>
        <taxon>Desulfobacteria</taxon>
        <taxon>Desulfobacterales</taxon>
        <taxon>Desulfococcaceae</taxon>
        <taxon>Desulfonema</taxon>
    </lineage>
</organism>
<keyword evidence="2" id="KW-1185">Reference proteome</keyword>
<name>A0A401G1J7_9BACT</name>
<dbReference type="Proteomes" id="UP000288096">
    <property type="component" value="Unassembled WGS sequence"/>
</dbReference>
<dbReference type="EMBL" id="BEXT01000001">
    <property type="protein sequence ID" value="GBC63084.1"/>
    <property type="molecule type" value="Genomic_DNA"/>
</dbReference>
<accession>A0A401G1J7</accession>
<dbReference type="RefSeq" id="WP_166405211.1">
    <property type="nucleotide sequence ID" value="NZ_BEXT01000001.1"/>
</dbReference>
<dbReference type="AlphaFoldDB" id="A0A401G1J7"/>
<evidence type="ECO:0008006" key="3">
    <source>
        <dbReference type="Google" id="ProtNLM"/>
    </source>
</evidence>
<proteinExistence type="predicted"/>
<comment type="caution">
    <text evidence="1">The sequence shown here is derived from an EMBL/GenBank/DDBJ whole genome shotgun (WGS) entry which is preliminary data.</text>
</comment>
<evidence type="ECO:0000313" key="2">
    <source>
        <dbReference type="Proteomes" id="UP000288096"/>
    </source>
</evidence>
<dbReference type="InterPro" id="IPR003748">
    <property type="entry name" value="DUF169"/>
</dbReference>
<protein>
    <recommendedName>
        <fullName evidence="3">DUF169 domain-containing protein</fullName>
    </recommendedName>
</protein>
<gene>
    <name evidence="1" type="ORF">DENIS_4073</name>
</gene>
<evidence type="ECO:0000313" key="1">
    <source>
        <dbReference type="EMBL" id="GBC63084.1"/>
    </source>
</evidence>
<sequence>MKSELVKESLRKFSEVLAFNYPAVGWYFSSEKIENSFIFRKNKWVCMFMYVKMMMKKGKRIRFSGDNDSACTGPTEFFGFTELEDDGGVFIAETERFKKNIEISKAYTRESATLIHKPKSKYLYMEKLENIDNNKEIEVVNIFPADITNLTKLVTMSSYDRVTNMDNVSTPFASGCQSVFTIPYNEKFQENPKSVIGLGDVLVRNFIPEDMVSFSVPSNRFVEMANNIEGSFLDKNFKNPTGF</sequence>